<reference evidence="2" key="1">
    <citation type="submission" date="2011-08" db="EMBL/GenBank/DDBJ databases">
        <title>The complete genome of Muricauda ruestringensis DSM 13258.</title>
        <authorList>
            <person name="Lucas S."/>
            <person name="Han J."/>
            <person name="Lapidus A."/>
            <person name="Bruce D."/>
            <person name="Goodwin L."/>
            <person name="Pitluck S."/>
            <person name="Peters L."/>
            <person name="Kyrpides N."/>
            <person name="Mavromatis K."/>
            <person name="Ivanova N."/>
            <person name="Ovchinnikova G."/>
            <person name="Teshima H."/>
            <person name="Detter J.C."/>
            <person name="Tapia R."/>
            <person name="Han C."/>
            <person name="Land M."/>
            <person name="Hauser L."/>
            <person name="Markowitz V."/>
            <person name="Cheng J.-F."/>
            <person name="Hugenholtz P."/>
            <person name="Woyke T."/>
            <person name="Wu D."/>
            <person name="Spring S."/>
            <person name="Schroeder M."/>
            <person name="Brambilla E."/>
            <person name="Klenk H.-P."/>
            <person name="Eisen J.A."/>
        </authorList>
    </citation>
    <scope>NUCLEOTIDE SEQUENCE [LARGE SCALE GENOMIC DNA]</scope>
    <source>
        <strain evidence="2">DSM 13258 / LMG 19739 / B1</strain>
    </source>
</reference>
<proteinExistence type="predicted"/>
<dbReference type="Proteomes" id="UP000008908">
    <property type="component" value="Chromosome"/>
</dbReference>
<keyword evidence="2" id="KW-1185">Reference proteome</keyword>
<dbReference type="SUPFAM" id="SSF82171">
    <property type="entry name" value="DPP6 N-terminal domain-like"/>
    <property type="match status" value="1"/>
</dbReference>
<gene>
    <name evidence="1" type="ordered locus">Murru_1219</name>
</gene>
<dbReference type="InterPro" id="IPR011659">
    <property type="entry name" value="WD40"/>
</dbReference>
<dbReference type="AlphaFoldDB" id="G2PNS7"/>
<dbReference type="STRING" id="886377.Murru_1219"/>
<dbReference type="Gene3D" id="2.120.10.30">
    <property type="entry name" value="TolB, C-terminal domain"/>
    <property type="match status" value="1"/>
</dbReference>
<dbReference type="KEGG" id="mrs:Murru_1219"/>
<name>G2PNS7_ALLRU</name>
<accession>G2PNS7</accession>
<organism evidence="1 2">
    <name type="scientific">Allomuricauda ruestringensis (strain DSM 13258 / CIP 107369 / LMG 19739 / B1)</name>
    <name type="common">Muricauda ruestringensis</name>
    <dbReference type="NCBI Taxonomy" id="886377"/>
    <lineage>
        <taxon>Bacteria</taxon>
        <taxon>Pseudomonadati</taxon>
        <taxon>Bacteroidota</taxon>
        <taxon>Flavobacteriia</taxon>
        <taxon>Flavobacteriales</taxon>
        <taxon>Flavobacteriaceae</taxon>
        <taxon>Flagellimonas</taxon>
    </lineage>
</organism>
<evidence type="ECO:0000313" key="2">
    <source>
        <dbReference type="Proteomes" id="UP000008908"/>
    </source>
</evidence>
<dbReference type="EMBL" id="CP002999">
    <property type="protein sequence ID" value="AEM70262.1"/>
    <property type="molecule type" value="Genomic_DNA"/>
</dbReference>
<dbReference type="HOGENOM" id="CLU_059007_1_0_10"/>
<dbReference type="InterPro" id="IPR011042">
    <property type="entry name" value="6-blade_b-propeller_TolB-like"/>
</dbReference>
<reference evidence="1 2" key="2">
    <citation type="journal article" date="2012" name="Stand. Genomic Sci.">
        <title>Complete genome sequence of the facultatively anaerobic, appendaged bacterium Muricauda ruestringensis type strain (B1(T)).</title>
        <authorList>
            <person name="Huntemann M."/>
            <person name="Teshima H."/>
            <person name="Lapidus A."/>
            <person name="Nolan M."/>
            <person name="Lucas S."/>
            <person name="Hammon N."/>
            <person name="Deshpande S."/>
            <person name="Cheng J.F."/>
            <person name="Tapia R."/>
            <person name="Goodwin L.A."/>
            <person name="Pitluck S."/>
            <person name="Liolios K."/>
            <person name="Pagani I."/>
            <person name="Ivanova N."/>
            <person name="Mavromatis K."/>
            <person name="Mikhailova N."/>
            <person name="Pati A."/>
            <person name="Chen A."/>
            <person name="Palaniappan K."/>
            <person name="Land M."/>
            <person name="Hauser L."/>
            <person name="Pan C."/>
            <person name="Brambilla E.M."/>
            <person name="Rohde M."/>
            <person name="Spring S."/>
            <person name="Goker M."/>
            <person name="Detter J.C."/>
            <person name="Bristow J."/>
            <person name="Eisen J.A."/>
            <person name="Markowitz V."/>
            <person name="Hugenholtz P."/>
            <person name="Kyrpides N.C."/>
            <person name="Klenk H.P."/>
            <person name="Woyke T."/>
        </authorList>
    </citation>
    <scope>NUCLEOTIDE SEQUENCE [LARGE SCALE GENOMIC DNA]</scope>
    <source>
        <strain evidence="2">DSM 13258 / LMG 19739 / B1</strain>
    </source>
</reference>
<dbReference type="Pfam" id="PF07676">
    <property type="entry name" value="PD40"/>
    <property type="match status" value="3"/>
</dbReference>
<protein>
    <submittedName>
        <fullName evidence="1">WD40-like beta Propeller containing protein</fullName>
    </submittedName>
</protein>
<evidence type="ECO:0000313" key="1">
    <source>
        <dbReference type="EMBL" id="AEM70262.1"/>
    </source>
</evidence>
<sequence>MIVGMTYKCIMLKIRLMVVLILVLNRISAQNENEVVQFSGALNQFLNVRDFCISKDGSEAFFTIQSPLQDISQIAYITRKDNEWTKPELLPFSDSYMDLEPFLSIDGKRLFFVSDRPLDDSSNQKKDFDIWYVERSGPKGEWSNPKNIGEPINSDLNEFYPSISENNNLYFTLESPNGLGKDDIYFSRWDHGTYSAPILLDESINSSGYEFNAFISKNEDFILFSKYNEKDGLGSGDLYISKKDDNGKWEKAKNIGAPINTKYMEYCPFYDEANQTLYFTSRRNNLSPKKFDSVSDFQEYIYESNNGLSKIYMTTLKIK</sequence>
<dbReference type="eggNOG" id="COG0823">
    <property type="taxonomic scope" value="Bacteria"/>
</dbReference>